<keyword evidence="2" id="KW-0560">Oxidoreductase</keyword>
<dbReference type="PROSITE" id="PS51257">
    <property type="entry name" value="PROKAR_LIPOPROTEIN"/>
    <property type="match status" value="1"/>
</dbReference>
<dbReference type="InterPro" id="IPR008972">
    <property type="entry name" value="Cupredoxin"/>
</dbReference>
<keyword evidence="3" id="KW-0732">Signal</keyword>
<dbReference type="Pfam" id="PF07731">
    <property type="entry name" value="Cu-oxidase_2"/>
    <property type="match status" value="1"/>
</dbReference>
<dbReference type="EMBL" id="QUAJ01000031">
    <property type="protein sequence ID" value="REI39812.1"/>
    <property type="molecule type" value="Genomic_DNA"/>
</dbReference>
<dbReference type="InterPro" id="IPR001117">
    <property type="entry name" value="Cu-oxidase_2nd"/>
</dbReference>
<dbReference type="RefSeq" id="WP_114643383.1">
    <property type="nucleotide sequence ID" value="NZ_JAACIO010000031.1"/>
</dbReference>
<evidence type="ECO:0000259" key="4">
    <source>
        <dbReference type="Pfam" id="PF00394"/>
    </source>
</evidence>
<dbReference type="PROSITE" id="PS00080">
    <property type="entry name" value="MULTICOPPER_OXIDASE2"/>
    <property type="match status" value="1"/>
</dbReference>
<feature type="domain" description="Plastocyanin-like" evidence="4">
    <location>
        <begin position="229"/>
        <end position="307"/>
    </location>
</feature>
<evidence type="ECO:0000256" key="1">
    <source>
        <dbReference type="ARBA" id="ARBA00022723"/>
    </source>
</evidence>
<accession>A0ABX9KE78</accession>
<feature type="chain" id="PRO_5046917418" evidence="3">
    <location>
        <begin position="20"/>
        <end position="486"/>
    </location>
</feature>
<dbReference type="InterPro" id="IPR033138">
    <property type="entry name" value="Cu_oxidase_CS"/>
</dbReference>
<dbReference type="CDD" id="cd13890">
    <property type="entry name" value="CuRO_3_CueO_FtsP"/>
    <property type="match status" value="1"/>
</dbReference>
<dbReference type="InterPro" id="IPR002355">
    <property type="entry name" value="Cu_oxidase_Cu_BS"/>
</dbReference>
<feature type="domain" description="Plastocyanin-like" evidence="6">
    <location>
        <begin position="52"/>
        <end position="166"/>
    </location>
</feature>
<reference evidence="7 8" key="1">
    <citation type="submission" date="2018-08" db="EMBL/GenBank/DDBJ databases">
        <title>Draft genome sequence of Psychrilyobacter sp. strain SD5 isolated from Black Sea water.</title>
        <authorList>
            <person name="Yadav S."/>
            <person name="Villanueva L."/>
            <person name="Damste J.S.S."/>
        </authorList>
    </citation>
    <scope>NUCLEOTIDE SEQUENCE [LARGE SCALE GENOMIC DNA]</scope>
    <source>
        <strain evidence="7 8">SD5</strain>
    </source>
</reference>
<protein>
    <submittedName>
        <fullName evidence="7">Copper oxidase</fullName>
    </submittedName>
</protein>
<evidence type="ECO:0000313" key="8">
    <source>
        <dbReference type="Proteomes" id="UP000263486"/>
    </source>
</evidence>
<evidence type="ECO:0000256" key="2">
    <source>
        <dbReference type="ARBA" id="ARBA00023002"/>
    </source>
</evidence>
<name>A0ABX9KE78_9FUSO</name>
<organism evidence="7 8">
    <name type="scientific">Psychrilyobacter piezotolerans</name>
    <dbReference type="NCBI Taxonomy" id="2293438"/>
    <lineage>
        <taxon>Bacteria</taxon>
        <taxon>Fusobacteriati</taxon>
        <taxon>Fusobacteriota</taxon>
        <taxon>Fusobacteriia</taxon>
        <taxon>Fusobacteriales</taxon>
        <taxon>Fusobacteriaceae</taxon>
        <taxon>Psychrilyobacter</taxon>
    </lineage>
</organism>
<comment type="caution">
    <text evidence="7">The sequence shown here is derived from an EMBL/GenBank/DDBJ whole genome shotgun (WGS) entry which is preliminary data.</text>
</comment>
<dbReference type="CDD" id="cd04232">
    <property type="entry name" value="CuRO_1_CueO_FtsP"/>
    <property type="match status" value="1"/>
</dbReference>
<feature type="domain" description="Plastocyanin-like" evidence="5">
    <location>
        <begin position="350"/>
        <end position="486"/>
    </location>
</feature>
<feature type="signal peptide" evidence="3">
    <location>
        <begin position="1"/>
        <end position="19"/>
    </location>
</feature>
<dbReference type="PANTHER" id="PTHR48267:SF1">
    <property type="entry name" value="BILIRUBIN OXIDASE"/>
    <property type="match status" value="1"/>
</dbReference>
<dbReference type="InterPro" id="IPR011706">
    <property type="entry name" value="Cu-oxidase_C"/>
</dbReference>
<evidence type="ECO:0000256" key="3">
    <source>
        <dbReference type="SAM" id="SignalP"/>
    </source>
</evidence>
<dbReference type="PANTHER" id="PTHR48267">
    <property type="entry name" value="CUPREDOXIN SUPERFAMILY PROTEIN"/>
    <property type="match status" value="1"/>
</dbReference>
<gene>
    <name evidence="7" type="ORF">DYH56_13370</name>
</gene>
<dbReference type="PROSITE" id="PS00079">
    <property type="entry name" value="MULTICOPPER_OXIDASE1"/>
    <property type="match status" value="1"/>
</dbReference>
<sequence>MKKLLFLIFNLIFFISCYTSSPPVSDFSRDLPVPPLLEGTLADGEINYEFEVKKGETEIIEGIKTETYGYNGNILGPTIKVRKGKNYRFKIYNNLGERTSVHWHGLRVPGEMDGGPNQMFIDGDYWEPHYKIEQPAATLWYHPHTWHKTGEHAYMGLAGIYIIEDEISDNLPIPKEYGVDDFPIIVQDKRFDRWGNLVYSNEHIGAMYGMRGDTLIVNGILAPALDINKKYIRFRILNGSNASNYLYSFSDNRDFYQIATDGGFLEKSNKLKKIFLSPGERVEIIVEFKDQDKNKNLYLRTDNKNIMKFNVKKLNKNIEKIPAKLVNFQEYDIPFNVKTREFILQGLGHMVTINGKQINMNRVDEYVNLNEIEIWEIRNIGTMHGTMMGGMMGGGRINPNDDTGFSNGGRSLNGHSFHVHAVQFRVLERNGQKPKAFEDGWKDTIFIDMEDVVRVAVKFEDKGLFMYHCHILEHEDNGMMGTFLVE</sequence>
<keyword evidence="8" id="KW-1185">Reference proteome</keyword>
<evidence type="ECO:0000313" key="7">
    <source>
        <dbReference type="EMBL" id="REI39812.1"/>
    </source>
</evidence>
<proteinExistence type="predicted"/>
<dbReference type="InterPro" id="IPR045087">
    <property type="entry name" value="Cu-oxidase_fam"/>
</dbReference>
<dbReference type="Gene3D" id="2.60.40.420">
    <property type="entry name" value="Cupredoxins - blue copper proteins"/>
    <property type="match status" value="3"/>
</dbReference>
<dbReference type="Pfam" id="PF07732">
    <property type="entry name" value="Cu-oxidase_3"/>
    <property type="match status" value="1"/>
</dbReference>
<dbReference type="InterPro" id="IPR011707">
    <property type="entry name" value="Cu-oxidase-like_N"/>
</dbReference>
<keyword evidence="1" id="KW-0479">Metal-binding</keyword>
<dbReference type="Proteomes" id="UP000263486">
    <property type="component" value="Unassembled WGS sequence"/>
</dbReference>
<evidence type="ECO:0000259" key="5">
    <source>
        <dbReference type="Pfam" id="PF07731"/>
    </source>
</evidence>
<dbReference type="Pfam" id="PF00394">
    <property type="entry name" value="Cu-oxidase"/>
    <property type="match status" value="1"/>
</dbReference>
<dbReference type="SUPFAM" id="SSF49503">
    <property type="entry name" value="Cupredoxins"/>
    <property type="match status" value="2"/>
</dbReference>
<evidence type="ECO:0000259" key="6">
    <source>
        <dbReference type="Pfam" id="PF07732"/>
    </source>
</evidence>